<sequence length="85" mass="10082">MLYFDYSEHFSVDLPINTKPLDLFKRNFLKWFRLPRKPNLLMAYLLYLRKEWISLEKVSLGDFCTQFGLPNASKSTNQETSKSIS</sequence>
<comment type="caution">
    <text evidence="1">The sequence shown here is derived from an EMBL/GenBank/DDBJ whole genome shotgun (WGS) entry which is preliminary data.</text>
</comment>
<evidence type="ECO:0000313" key="2">
    <source>
        <dbReference type="Proteomes" id="UP000824120"/>
    </source>
</evidence>
<reference evidence="1 2" key="1">
    <citation type="submission" date="2020-09" db="EMBL/GenBank/DDBJ databases">
        <title>De no assembly of potato wild relative species, Solanum commersonii.</title>
        <authorList>
            <person name="Cho K."/>
        </authorList>
    </citation>
    <scope>NUCLEOTIDE SEQUENCE [LARGE SCALE GENOMIC DNA]</scope>
    <source>
        <strain evidence="1">LZ3.2</strain>
        <tissue evidence="1">Leaf</tissue>
    </source>
</reference>
<evidence type="ECO:0000313" key="1">
    <source>
        <dbReference type="EMBL" id="KAG5616920.1"/>
    </source>
</evidence>
<organism evidence="1 2">
    <name type="scientific">Solanum commersonii</name>
    <name type="common">Commerson's wild potato</name>
    <name type="synonym">Commerson's nightshade</name>
    <dbReference type="NCBI Taxonomy" id="4109"/>
    <lineage>
        <taxon>Eukaryota</taxon>
        <taxon>Viridiplantae</taxon>
        <taxon>Streptophyta</taxon>
        <taxon>Embryophyta</taxon>
        <taxon>Tracheophyta</taxon>
        <taxon>Spermatophyta</taxon>
        <taxon>Magnoliopsida</taxon>
        <taxon>eudicotyledons</taxon>
        <taxon>Gunneridae</taxon>
        <taxon>Pentapetalae</taxon>
        <taxon>asterids</taxon>
        <taxon>lamiids</taxon>
        <taxon>Solanales</taxon>
        <taxon>Solanaceae</taxon>
        <taxon>Solanoideae</taxon>
        <taxon>Solaneae</taxon>
        <taxon>Solanum</taxon>
    </lineage>
</organism>
<dbReference type="EMBL" id="JACXVP010000003">
    <property type="protein sequence ID" value="KAG5616920.1"/>
    <property type="molecule type" value="Genomic_DNA"/>
</dbReference>
<protein>
    <submittedName>
        <fullName evidence="1">Uncharacterized protein</fullName>
    </submittedName>
</protein>
<keyword evidence="2" id="KW-1185">Reference proteome</keyword>
<proteinExistence type="predicted"/>
<dbReference type="Proteomes" id="UP000824120">
    <property type="component" value="Chromosome 3"/>
</dbReference>
<name>A0A9J5ZXE8_SOLCO</name>
<accession>A0A9J5ZXE8</accession>
<dbReference type="AlphaFoldDB" id="A0A9J5ZXE8"/>
<gene>
    <name evidence="1" type="ORF">H5410_016744</name>
</gene>